<evidence type="ECO:0000256" key="6">
    <source>
        <dbReference type="ARBA" id="ARBA00022884"/>
    </source>
</evidence>
<dbReference type="GO" id="GO:0004526">
    <property type="term" value="F:ribonuclease P activity"/>
    <property type="evidence" value="ECO:0007669"/>
    <property type="project" value="UniProtKB-UniRule"/>
</dbReference>
<keyword evidence="3 7" id="KW-0540">Nuclease</keyword>
<evidence type="ECO:0000256" key="7">
    <source>
        <dbReference type="HAMAP-Rule" id="MF_00227"/>
    </source>
</evidence>
<accession>E7G5F2</accession>
<dbReference type="GO" id="GO:0001682">
    <property type="term" value="P:tRNA 5'-leader removal"/>
    <property type="evidence" value="ECO:0007669"/>
    <property type="project" value="UniProtKB-UniRule"/>
</dbReference>
<dbReference type="AlphaFoldDB" id="E7G5F2"/>
<dbReference type="EMBL" id="ADHO01000297">
    <property type="protein sequence ID" value="EFX41391.1"/>
    <property type="molecule type" value="Genomic_DNA"/>
</dbReference>
<dbReference type="Proteomes" id="UP000054093">
    <property type="component" value="Unassembled WGS sequence"/>
</dbReference>
<reference evidence="9 10" key="1">
    <citation type="journal article" date="2011" name="Vet. Res.">
        <title>Genome sequence of Helicobacter suis supports its role in gastric pathology.</title>
        <authorList>
            <person name="Vermoote M."/>
            <person name="Vandekerckhove T.T."/>
            <person name="Flahou B."/>
            <person name="Pasmans F."/>
            <person name="Smet A."/>
            <person name="De Groote D."/>
            <person name="Van Criekinge W."/>
            <person name="Ducatelle R."/>
            <person name="Haesebrouck F."/>
        </authorList>
    </citation>
    <scope>NUCLEOTIDE SEQUENCE [LARGE SCALE GENOMIC DNA]</scope>
    <source>
        <strain evidence="9 10">HS5</strain>
    </source>
</reference>
<dbReference type="InterPro" id="IPR020568">
    <property type="entry name" value="Ribosomal_Su5_D2-typ_SF"/>
</dbReference>
<keyword evidence="4 7" id="KW-0255">Endonuclease</keyword>
<organism evidence="9 10">
    <name type="scientific">Helicobacter suis HS5</name>
    <dbReference type="NCBI Taxonomy" id="710394"/>
    <lineage>
        <taxon>Bacteria</taxon>
        <taxon>Pseudomonadati</taxon>
        <taxon>Campylobacterota</taxon>
        <taxon>Epsilonproteobacteria</taxon>
        <taxon>Campylobacterales</taxon>
        <taxon>Helicobacteraceae</taxon>
        <taxon>Helicobacter</taxon>
    </lineage>
</organism>
<dbReference type="PANTHER" id="PTHR33992">
    <property type="entry name" value="RIBONUCLEASE P PROTEIN COMPONENT"/>
    <property type="match status" value="1"/>
</dbReference>
<sequence length="119" mass="13897">MQSLKTTQQFNYLYKKGMRIHSKFFTMYSLPLDGLPKFFSYPSTSLLGLSVSKKVGNAVQRNLIKRRVRSLFKNIHLEKERVIVFVAKAGITQLKYKDLKQQVLACLYRKTKPLVMRHA</sequence>
<dbReference type="Pfam" id="PF00825">
    <property type="entry name" value="Ribonuclease_P"/>
    <property type="match status" value="1"/>
</dbReference>
<keyword evidence="6 7" id="KW-0694">RNA-binding</keyword>
<evidence type="ECO:0000256" key="1">
    <source>
        <dbReference type="ARBA" id="ARBA00002663"/>
    </source>
</evidence>
<keyword evidence="5 7" id="KW-0378">Hydrolase</keyword>
<dbReference type="Gene3D" id="3.30.230.10">
    <property type="match status" value="1"/>
</dbReference>
<dbReference type="NCBIfam" id="TIGR00188">
    <property type="entry name" value="rnpA"/>
    <property type="match status" value="1"/>
</dbReference>
<dbReference type="EC" id="3.1.26.5" evidence="7 8"/>
<dbReference type="SUPFAM" id="SSF54211">
    <property type="entry name" value="Ribosomal protein S5 domain 2-like"/>
    <property type="match status" value="1"/>
</dbReference>
<comment type="caution">
    <text evidence="9">The sequence shown here is derived from an EMBL/GenBank/DDBJ whole genome shotgun (WGS) entry which is preliminary data.</text>
</comment>
<evidence type="ECO:0000313" key="9">
    <source>
        <dbReference type="EMBL" id="EFX41391.1"/>
    </source>
</evidence>
<evidence type="ECO:0000313" key="10">
    <source>
        <dbReference type="Proteomes" id="UP000054093"/>
    </source>
</evidence>
<dbReference type="InterPro" id="IPR014721">
    <property type="entry name" value="Ribsml_uS5_D2-typ_fold_subgr"/>
</dbReference>
<dbReference type="HAMAP" id="MF_00227">
    <property type="entry name" value="RNase_P"/>
    <property type="match status" value="1"/>
</dbReference>
<evidence type="ECO:0000256" key="4">
    <source>
        <dbReference type="ARBA" id="ARBA00022759"/>
    </source>
</evidence>
<comment type="similarity">
    <text evidence="7">Belongs to the RnpA family.</text>
</comment>
<dbReference type="GO" id="GO:0000049">
    <property type="term" value="F:tRNA binding"/>
    <property type="evidence" value="ECO:0007669"/>
    <property type="project" value="UniProtKB-UniRule"/>
</dbReference>
<dbReference type="InterPro" id="IPR020539">
    <property type="entry name" value="RNase_P_CS"/>
</dbReference>
<comment type="subunit">
    <text evidence="7">Consists of a catalytic RNA component (M1 or rnpB) and a protein subunit.</text>
</comment>
<keyword evidence="2 7" id="KW-0819">tRNA processing</keyword>
<gene>
    <name evidence="7 9" type="primary">rnpA</name>
    <name evidence="9" type="ORF">HSUHS5_1241</name>
</gene>
<evidence type="ECO:0000256" key="5">
    <source>
        <dbReference type="ARBA" id="ARBA00022801"/>
    </source>
</evidence>
<dbReference type="GO" id="GO:0030677">
    <property type="term" value="C:ribonuclease P complex"/>
    <property type="evidence" value="ECO:0007669"/>
    <property type="project" value="TreeGrafter"/>
</dbReference>
<dbReference type="PANTHER" id="PTHR33992:SF1">
    <property type="entry name" value="RIBONUCLEASE P PROTEIN COMPONENT"/>
    <property type="match status" value="1"/>
</dbReference>
<dbReference type="PROSITE" id="PS00648">
    <property type="entry name" value="RIBONUCLEASE_P"/>
    <property type="match status" value="1"/>
</dbReference>
<evidence type="ECO:0000256" key="3">
    <source>
        <dbReference type="ARBA" id="ARBA00022722"/>
    </source>
</evidence>
<comment type="catalytic activity">
    <reaction evidence="7">
        <text>Endonucleolytic cleavage of RNA, removing 5'-extranucleotides from tRNA precursor.</text>
        <dbReference type="EC" id="3.1.26.5"/>
    </reaction>
</comment>
<comment type="function">
    <text evidence="1 7">RNaseP catalyzes the removal of the 5'-leader sequence from pre-tRNA to produce the mature 5'-terminus. It can also cleave other RNA substrates such as 4.5S RNA. The protein component plays an auxiliary but essential role in vivo by binding to the 5'-leader sequence and broadening the substrate specificity of the ribozyme.</text>
</comment>
<evidence type="ECO:0000256" key="2">
    <source>
        <dbReference type="ARBA" id="ARBA00022694"/>
    </source>
</evidence>
<name>E7G5F2_9HELI</name>
<proteinExistence type="inferred from homology"/>
<dbReference type="GO" id="GO:0042781">
    <property type="term" value="F:3'-tRNA processing endoribonuclease activity"/>
    <property type="evidence" value="ECO:0007669"/>
    <property type="project" value="TreeGrafter"/>
</dbReference>
<protein>
    <recommendedName>
        <fullName evidence="7 8">Ribonuclease P protein component</fullName>
        <shortName evidence="7">RNase P protein</shortName>
        <shortName evidence="7">RNaseP protein</shortName>
        <ecNumber evidence="7 8">3.1.26.5</ecNumber>
    </recommendedName>
    <alternativeName>
        <fullName evidence="7">Protein C5</fullName>
    </alternativeName>
</protein>
<evidence type="ECO:0000256" key="8">
    <source>
        <dbReference type="NCBIfam" id="TIGR00188"/>
    </source>
</evidence>
<dbReference type="InterPro" id="IPR000100">
    <property type="entry name" value="RNase_P"/>
</dbReference>